<accession>A0ABQ8M8R2</accession>
<reference evidence="3 4" key="1">
    <citation type="submission" date="2022-01" db="EMBL/GenBank/DDBJ databases">
        <title>A high-quality chromosome-level genome assembly of rohu carp, Labeo rohita.</title>
        <authorList>
            <person name="Arick M.A. II"/>
            <person name="Hsu C.-Y."/>
            <person name="Magbanua Z."/>
            <person name="Pechanova O."/>
            <person name="Grover C."/>
            <person name="Miller E."/>
            <person name="Thrash A."/>
            <person name="Ezzel L."/>
            <person name="Alam S."/>
            <person name="Benzie J."/>
            <person name="Hamilton M."/>
            <person name="Karsi A."/>
            <person name="Lawrence M.L."/>
            <person name="Peterson D.G."/>
        </authorList>
    </citation>
    <scope>NUCLEOTIDE SEQUENCE [LARGE SCALE GENOMIC DNA]</scope>
    <source>
        <strain evidence="4">BAU-BD-2019</strain>
        <tissue evidence="3">Blood</tissue>
    </source>
</reference>
<gene>
    <name evidence="3" type="ORF">H4Q32_023527</name>
</gene>
<dbReference type="EMBL" id="JACTAM010000011">
    <property type="protein sequence ID" value="KAI2659255.1"/>
    <property type="molecule type" value="Genomic_DNA"/>
</dbReference>
<evidence type="ECO:0000256" key="1">
    <source>
        <dbReference type="SAM" id="MobiDB-lite"/>
    </source>
</evidence>
<keyword evidence="2" id="KW-1133">Transmembrane helix</keyword>
<proteinExistence type="predicted"/>
<keyword evidence="2" id="KW-0812">Transmembrane</keyword>
<feature type="region of interest" description="Disordered" evidence="1">
    <location>
        <begin position="235"/>
        <end position="261"/>
    </location>
</feature>
<organism evidence="3 4">
    <name type="scientific">Labeo rohita</name>
    <name type="common">Indian major carp</name>
    <name type="synonym">Cyprinus rohita</name>
    <dbReference type="NCBI Taxonomy" id="84645"/>
    <lineage>
        <taxon>Eukaryota</taxon>
        <taxon>Metazoa</taxon>
        <taxon>Chordata</taxon>
        <taxon>Craniata</taxon>
        <taxon>Vertebrata</taxon>
        <taxon>Euteleostomi</taxon>
        <taxon>Actinopterygii</taxon>
        <taxon>Neopterygii</taxon>
        <taxon>Teleostei</taxon>
        <taxon>Ostariophysi</taxon>
        <taxon>Cypriniformes</taxon>
        <taxon>Cyprinidae</taxon>
        <taxon>Labeoninae</taxon>
        <taxon>Labeonini</taxon>
        <taxon>Labeo</taxon>
    </lineage>
</organism>
<name>A0ABQ8M8R2_LABRO</name>
<keyword evidence="2" id="KW-0472">Membrane</keyword>
<evidence type="ECO:0000256" key="2">
    <source>
        <dbReference type="SAM" id="Phobius"/>
    </source>
</evidence>
<dbReference type="Proteomes" id="UP000830375">
    <property type="component" value="Unassembled WGS sequence"/>
</dbReference>
<feature type="transmembrane region" description="Helical" evidence="2">
    <location>
        <begin position="445"/>
        <end position="464"/>
    </location>
</feature>
<protein>
    <submittedName>
        <fullName evidence="3">Tetratricopeptide repeat protein 37</fullName>
    </submittedName>
</protein>
<evidence type="ECO:0000313" key="4">
    <source>
        <dbReference type="Proteomes" id="UP000830375"/>
    </source>
</evidence>
<evidence type="ECO:0000313" key="3">
    <source>
        <dbReference type="EMBL" id="KAI2659255.1"/>
    </source>
</evidence>
<sequence>MTMTMPDDQSLSGCCSRSLQKIGALIRAHVLSRLRPGGICAGVCGQLPSCTVDEAESSLGSLHVSITNPESSPIMALAQSPVNCCPTAQSCLSPSQPEPAAVIEQAPSGATELTIAPELEPQMSDQVREPTARAKADTAVEIVKATESPTHCTTAEGEQELDLGDLIDFHSEIPILLYSSELLTWGNIPPNLPLPPPLINLFPSSTPSPLDPVSSSAHPQLTICGVGSPQVCPSPAPLASSLEDPSTLPPASEGQTPPRSCDPAAPVCLPAPLSLRLRLGLHSSGCASSLRSIGLLLPSSSSSVLCCSGSAAACRIDAYPSVIEAMLRLGPLDPRLHPGLLLSVSTSGSTSTCSVGWPPGVVSPSSTMAPPSIGSTVGRHHDCGPCLTPPAPGPPGILLGSSLHQSHPGRLEAFLSRPPPEPPPSLHRWFFCGTRSRLPGGGRTVIVMNSFLVFCFTWVLSYILV</sequence>
<comment type="caution">
    <text evidence="3">The sequence shown here is derived from an EMBL/GenBank/DDBJ whole genome shotgun (WGS) entry which is preliminary data.</text>
</comment>
<keyword evidence="4" id="KW-1185">Reference proteome</keyword>